<keyword evidence="12" id="KW-1185">Reference proteome</keyword>
<comment type="caution">
    <text evidence="11">The sequence shown here is derived from an EMBL/GenBank/DDBJ whole genome shotgun (WGS) entry which is preliminary data.</text>
</comment>
<dbReference type="EC" id="3.5.1.16" evidence="11"/>
<dbReference type="PROSITE" id="PS00759">
    <property type="entry name" value="ARGE_DAPE_CPG2_2"/>
    <property type="match status" value="1"/>
</dbReference>
<sequence>MSDTLNLTKEILGKLVAFESLSGLSNLAMVSYIREYLEQQGVASSLSYDETGLRANLYATIGPEVDGGVVLNGHTDVVPTRGQEWSADPFTLLEKQGRLYGRGAVDMKGFLACSLAMVPEFKKQDLKRPIHVSFCYDEETGGFGAPVLAEDIMSKSMTPAIAIVGEPTGMRLVTGHKAGFEIQTEFDGFEVHASDPGKGVNAIEYATLYIDKILDIKAELAAKPVQDSPFEPPYSTCNIGRIEGGIATNITAGSCVINWEIRPIPGDDGYAILDRIKDYAETVLVPKMREVYPEAEIRTKLLADVPPLLASEDSPAVNLIRKITGSNTSEVVSFGTDAGHFERVGISTVVFGPGSIDQAHKPDEYIEISELKRCLAFLADLAVHQSN</sequence>
<keyword evidence="6" id="KW-0479">Metal-binding</keyword>
<feature type="domain" description="Peptidase M20 dimerisation" evidence="10">
    <location>
        <begin position="176"/>
        <end position="285"/>
    </location>
</feature>
<proteinExistence type="inferred from homology"/>
<evidence type="ECO:0000259" key="10">
    <source>
        <dbReference type="Pfam" id="PF07687"/>
    </source>
</evidence>
<name>A0ABT4LML1_9PROT</name>
<dbReference type="Gene3D" id="3.30.70.360">
    <property type="match status" value="1"/>
</dbReference>
<reference evidence="11" key="1">
    <citation type="submission" date="2022-12" db="EMBL/GenBank/DDBJ databases">
        <title>Bacterial isolates from different developmental stages of Nematostella vectensis.</title>
        <authorList>
            <person name="Fraune S."/>
        </authorList>
    </citation>
    <scope>NUCLEOTIDE SEQUENCE</scope>
    <source>
        <strain evidence="11">G21630-S1</strain>
    </source>
</reference>
<evidence type="ECO:0000256" key="2">
    <source>
        <dbReference type="ARBA" id="ARBA00005691"/>
    </source>
</evidence>
<evidence type="ECO:0000256" key="9">
    <source>
        <dbReference type="ARBA" id="ARBA00023285"/>
    </source>
</evidence>
<dbReference type="InterPro" id="IPR050072">
    <property type="entry name" value="Peptidase_M20A"/>
</dbReference>
<dbReference type="SUPFAM" id="SSF55031">
    <property type="entry name" value="Bacterial exopeptidase dimerisation domain"/>
    <property type="match status" value="1"/>
</dbReference>
<dbReference type="GO" id="GO:0008777">
    <property type="term" value="F:acetylornithine deacetylase activity"/>
    <property type="evidence" value="ECO:0007669"/>
    <property type="project" value="UniProtKB-EC"/>
</dbReference>
<dbReference type="Pfam" id="PF01546">
    <property type="entry name" value="Peptidase_M20"/>
    <property type="match status" value="1"/>
</dbReference>
<protein>
    <submittedName>
        <fullName evidence="11">Acetylornithine deacetylase</fullName>
        <ecNumber evidence="11">3.5.1.16</ecNumber>
    </submittedName>
</protein>
<evidence type="ECO:0000313" key="12">
    <source>
        <dbReference type="Proteomes" id="UP001069802"/>
    </source>
</evidence>
<dbReference type="Pfam" id="PF07687">
    <property type="entry name" value="M20_dimer"/>
    <property type="match status" value="1"/>
</dbReference>
<keyword evidence="3" id="KW-0963">Cytoplasm</keyword>
<dbReference type="InterPro" id="IPR001261">
    <property type="entry name" value="ArgE/DapE_CS"/>
</dbReference>
<evidence type="ECO:0000256" key="6">
    <source>
        <dbReference type="ARBA" id="ARBA00022723"/>
    </source>
</evidence>
<evidence type="ECO:0000256" key="3">
    <source>
        <dbReference type="ARBA" id="ARBA00022490"/>
    </source>
</evidence>
<evidence type="ECO:0000256" key="4">
    <source>
        <dbReference type="ARBA" id="ARBA00022571"/>
    </source>
</evidence>
<organism evidence="11 12">
    <name type="scientific">Kiloniella laminariae</name>
    <dbReference type="NCBI Taxonomy" id="454162"/>
    <lineage>
        <taxon>Bacteria</taxon>
        <taxon>Pseudomonadati</taxon>
        <taxon>Pseudomonadota</taxon>
        <taxon>Alphaproteobacteria</taxon>
        <taxon>Rhodospirillales</taxon>
        <taxon>Kiloniellaceae</taxon>
        <taxon>Kiloniella</taxon>
    </lineage>
</organism>
<dbReference type="EMBL" id="JAPWGY010000006">
    <property type="protein sequence ID" value="MCZ4282306.1"/>
    <property type="molecule type" value="Genomic_DNA"/>
</dbReference>
<evidence type="ECO:0000256" key="5">
    <source>
        <dbReference type="ARBA" id="ARBA00022605"/>
    </source>
</evidence>
<keyword evidence="7 11" id="KW-0378">Hydrolase</keyword>
<dbReference type="NCBIfam" id="TIGR01892">
    <property type="entry name" value="AcOrn-deacetyl"/>
    <property type="match status" value="1"/>
</dbReference>
<dbReference type="RefSeq" id="WP_269424455.1">
    <property type="nucleotide sequence ID" value="NZ_JAPWGY010000006.1"/>
</dbReference>
<keyword evidence="5" id="KW-0028">Amino-acid biosynthesis</keyword>
<dbReference type="PANTHER" id="PTHR43808">
    <property type="entry name" value="ACETYLORNITHINE DEACETYLASE"/>
    <property type="match status" value="1"/>
</dbReference>
<dbReference type="Proteomes" id="UP001069802">
    <property type="component" value="Unassembled WGS sequence"/>
</dbReference>
<dbReference type="CDD" id="cd03894">
    <property type="entry name" value="M20_ArgE"/>
    <property type="match status" value="1"/>
</dbReference>
<evidence type="ECO:0000256" key="8">
    <source>
        <dbReference type="ARBA" id="ARBA00022833"/>
    </source>
</evidence>
<dbReference type="InterPro" id="IPR002933">
    <property type="entry name" value="Peptidase_M20"/>
</dbReference>
<comment type="cofactor">
    <cofactor evidence="1">
        <name>Zn(2+)</name>
        <dbReference type="ChEBI" id="CHEBI:29105"/>
    </cofactor>
</comment>
<keyword evidence="4" id="KW-0055">Arginine biosynthesis</keyword>
<evidence type="ECO:0000313" key="11">
    <source>
        <dbReference type="EMBL" id="MCZ4282306.1"/>
    </source>
</evidence>
<dbReference type="InterPro" id="IPR010169">
    <property type="entry name" value="AcOrn-deacetyl"/>
</dbReference>
<comment type="similarity">
    <text evidence="2">Belongs to the peptidase M20A family. ArgE subfamily.</text>
</comment>
<dbReference type="SUPFAM" id="SSF53187">
    <property type="entry name" value="Zn-dependent exopeptidases"/>
    <property type="match status" value="1"/>
</dbReference>
<accession>A0ABT4LML1</accession>
<evidence type="ECO:0000256" key="7">
    <source>
        <dbReference type="ARBA" id="ARBA00022801"/>
    </source>
</evidence>
<dbReference type="NCBIfam" id="NF005710">
    <property type="entry name" value="PRK07522.1"/>
    <property type="match status" value="1"/>
</dbReference>
<keyword evidence="8" id="KW-0862">Zinc</keyword>
<dbReference type="InterPro" id="IPR011650">
    <property type="entry name" value="Peptidase_M20_dimer"/>
</dbReference>
<dbReference type="InterPro" id="IPR036264">
    <property type="entry name" value="Bact_exopeptidase_dim_dom"/>
</dbReference>
<evidence type="ECO:0000256" key="1">
    <source>
        <dbReference type="ARBA" id="ARBA00001947"/>
    </source>
</evidence>
<dbReference type="PANTHER" id="PTHR43808:SF31">
    <property type="entry name" value="N-ACETYL-L-CITRULLINE DEACETYLASE"/>
    <property type="match status" value="1"/>
</dbReference>
<keyword evidence="9" id="KW-0170">Cobalt</keyword>
<dbReference type="Gene3D" id="3.40.630.10">
    <property type="entry name" value="Zn peptidases"/>
    <property type="match status" value="1"/>
</dbReference>
<gene>
    <name evidence="11" type="primary">argE</name>
    <name evidence="11" type="ORF">O4H49_16085</name>
</gene>